<feature type="region of interest" description="Disordered" evidence="1">
    <location>
        <begin position="126"/>
        <end position="169"/>
    </location>
</feature>
<evidence type="ECO:0000313" key="2">
    <source>
        <dbReference type="EMBL" id="GHI55941.1"/>
    </source>
</evidence>
<proteinExistence type="predicted"/>
<reference evidence="3" key="1">
    <citation type="submission" date="2023-07" db="EMBL/GenBank/DDBJ databases">
        <title>Whole genome shotgun sequence of Streptomyces achromogenes subsp. rubradiris NBRC 14000.</title>
        <authorList>
            <person name="Komaki H."/>
            <person name="Tamura T."/>
        </authorList>
    </citation>
    <scope>NUCLEOTIDE SEQUENCE [LARGE SCALE GENOMIC DNA]</scope>
    <source>
        <strain evidence="3">NBRC 14000</strain>
    </source>
</reference>
<dbReference type="Proteomes" id="UP000646738">
    <property type="component" value="Unassembled WGS sequence"/>
</dbReference>
<gene>
    <name evidence="2" type="ORF">Srubr_57870</name>
</gene>
<evidence type="ECO:0000256" key="1">
    <source>
        <dbReference type="SAM" id="MobiDB-lite"/>
    </source>
</evidence>
<dbReference type="EMBL" id="BNEA01000015">
    <property type="protein sequence ID" value="GHI55941.1"/>
    <property type="molecule type" value="Genomic_DNA"/>
</dbReference>
<name>A0ABQ3RJA3_STRRR</name>
<keyword evidence="3" id="KW-1185">Reference proteome</keyword>
<organism evidence="2 3">
    <name type="scientific">Streptomyces rubradiris</name>
    <name type="common">Streptomyces achromogenes subsp. rubradiris</name>
    <dbReference type="NCBI Taxonomy" id="285531"/>
    <lineage>
        <taxon>Bacteria</taxon>
        <taxon>Bacillati</taxon>
        <taxon>Actinomycetota</taxon>
        <taxon>Actinomycetes</taxon>
        <taxon>Kitasatosporales</taxon>
        <taxon>Streptomycetaceae</taxon>
        <taxon>Streptomyces</taxon>
    </lineage>
</organism>
<sequence>MPTYHEILTTDLSTLTTAAERWDGMAKELHKQETAYRDDVHGITLRPTFLGESRQAANARFGVRIAEYQSAQTEAKAVASLLRDAHAQFTDLRKRLESARDDAIAAGMKVSDQGVVSLDEGKLSARDRQLLGTDTEDPVPAFPSPVPSTARRVPSRPTATSSTRLRKAP</sequence>
<comment type="caution">
    <text evidence="2">The sequence shown here is derived from an EMBL/GenBank/DDBJ whole genome shotgun (WGS) entry which is preliminary data.</text>
</comment>
<accession>A0ABQ3RJA3</accession>
<dbReference type="RefSeq" id="WP_229926633.1">
    <property type="nucleotide sequence ID" value="NZ_BNCB01000006.1"/>
</dbReference>
<protein>
    <submittedName>
        <fullName evidence="2">Uncharacterized protein</fullName>
    </submittedName>
</protein>
<evidence type="ECO:0000313" key="3">
    <source>
        <dbReference type="Proteomes" id="UP000646738"/>
    </source>
</evidence>